<keyword evidence="2" id="KW-1185">Reference proteome</keyword>
<dbReference type="AlphaFoldDB" id="A0ABD0U4R2"/>
<dbReference type="EMBL" id="JANQDX010000018">
    <property type="protein sequence ID" value="KAL0907262.1"/>
    <property type="molecule type" value="Genomic_DNA"/>
</dbReference>
<accession>A0ABD0U4R2</accession>
<protein>
    <submittedName>
        <fullName evidence="1">Uncharacterized protein</fullName>
    </submittedName>
</protein>
<name>A0ABD0U4R2_DENTH</name>
<comment type="caution">
    <text evidence="1">The sequence shown here is derived from an EMBL/GenBank/DDBJ whole genome shotgun (WGS) entry which is preliminary data.</text>
</comment>
<gene>
    <name evidence="1" type="ORF">M5K25_025820</name>
</gene>
<evidence type="ECO:0000313" key="1">
    <source>
        <dbReference type="EMBL" id="KAL0907262.1"/>
    </source>
</evidence>
<reference evidence="1 2" key="1">
    <citation type="journal article" date="2024" name="Plant Biotechnol. J.">
        <title>Dendrobium thyrsiflorum genome and its molecular insights into genes involved in important horticultural traits.</title>
        <authorList>
            <person name="Chen B."/>
            <person name="Wang J.Y."/>
            <person name="Zheng P.J."/>
            <person name="Li K.L."/>
            <person name="Liang Y.M."/>
            <person name="Chen X.F."/>
            <person name="Zhang C."/>
            <person name="Zhao X."/>
            <person name="He X."/>
            <person name="Zhang G.Q."/>
            <person name="Liu Z.J."/>
            <person name="Xu Q."/>
        </authorList>
    </citation>
    <scope>NUCLEOTIDE SEQUENCE [LARGE SCALE GENOMIC DNA]</scope>
    <source>
        <strain evidence="1">GZMU011</strain>
    </source>
</reference>
<evidence type="ECO:0000313" key="2">
    <source>
        <dbReference type="Proteomes" id="UP001552299"/>
    </source>
</evidence>
<dbReference type="Proteomes" id="UP001552299">
    <property type="component" value="Unassembled WGS sequence"/>
</dbReference>
<sequence length="317" mass="36170">MLLCRLQWDYGRDLRRFWQRIRLIRGKCLVRKRSATYGVEVGANDILLSLEKTSHQKLIGSFLCKFWRHVIYVLCMFLLHHVRPPFPPRLCELTGPGRDRIALQPKWERTPYPSSSTFFMSNIKSIIHTQLTTENQPTLRSQVSSYFKPIVDLSQRRLTGIQSLDISRSKPGIQSLDISRSKPCINSILSYLSASPSLCHKVNCITAVGSSSDVKGIILYTFNGLPPLYQAFKAAIIINLQPLKHEAVKALDNDFGTEEHHPTEDVILLSLPMEDFEHPLHFHLTVDFIQLFNPQVNKGNQQIIVGEGKTMPISHTK</sequence>
<proteinExistence type="predicted"/>
<organism evidence="1 2">
    <name type="scientific">Dendrobium thyrsiflorum</name>
    <name type="common">Pinecone-like raceme dendrobium</name>
    <name type="synonym">Orchid</name>
    <dbReference type="NCBI Taxonomy" id="117978"/>
    <lineage>
        <taxon>Eukaryota</taxon>
        <taxon>Viridiplantae</taxon>
        <taxon>Streptophyta</taxon>
        <taxon>Embryophyta</taxon>
        <taxon>Tracheophyta</taxon>
        <taxon>Spermatophyta</taxon>
        <taxon>Magnoliopsida</taxon>
        <taxon>Liliopsida</taxon>
        <taxon>Asparagales</taxon>
        <taxon>Orchidaceae</taxon>
        <taxon>Epidendroideae</taxon>
        <taxon>Malaxideae</taxon>
        <taxon>Dendrobiinae</taxon>
        <taxon>Dendrobium</taxon>
    </lineage>
</organism>